<feature type="chain" id="PRO_5041260885" evidence="2">
    <location>
        <begin position="20"/>
        <end position="62"/>
    </location>
</feature>
<evidence type="ECO:0000313" key="3">
    <source>
        <dbReference type="EMBL" id="KAH9321681.1"/>
    </source>
</evidence>
<dbReference type="Proteomes" id="UP000824469">
    <property type="component" value="Unassembled WGS sequence"/>
</dbReference>
<gene>
    <name evidence="3" type="ORF">KI387_016320</name>
</gene>
<keyword evidence="4" id="KW-1185">Reference proteome</keyword>
<evidence type="ECO:0000256" key="2">
    <source>
        <dbReference type="SAM" id="SignalP"/>
    </source>
</evidence>
<accession>A0AA38LF89</accession>
<dbReference type="EMBL" id="JAHRHJ020000003">
    <property type="protein sequence ID" value="KAH9321681.1"/>
    <property type="molecule type" value="Genomic_DNA"/>
</dbReference>
<feature type="region of interest" description="Disordered" evidence="1">
    <location>
        <begin position="22"/>
        <end position="62"/>
    </location>
</feature>
<feature type="compositionally biased region" description="Low complexity" evidence="1">
    <location>
        <begin position="42"/>
        <end position="51"/>
    </location>
</feature>
<evidence type="ECO:0000256" key="1">
    <source>
        <dbReference type="SAM" id="MobiDB-lite"/>
    </source>
</evidence>
<sequence length="62" mass="7058">FVCIFLCGWFFFLCVFCLGKTTGASRRPTEGSRTEQGASFGKQQVQVAEQQKVTEQKREHLL</sequence>
<reference evidence="3 4" key="1">
    <citation type="journal article" date="2021" name="Nat. Plants">
        <title>The Taxus genome provides insights into paclitaxel biosynthesis.</title>
        <authorList>
            <person name="Xiong X."/>
            <person name="Gou J."/>
            <person name="Liao Q."/>
            <person name="Li Y."/>
            <person name="Zhou Q."/>
            <person name="Bi G."/>
            <person name="Li C."/>
            <person name="Du R."/>
            <person name="Wang X."/>
            <person name="Sun T."/>
            <person name="Guo L."/>
            <person name="Liang H."/>
            <person name="Lu P."/>
            <person name="Wu Y."/>
            <person name="Zhang Z."/>
            <person name="Ro D.K."/>
            <person name="Shang Y."/>
            <person name="Huang S."/>
            <person name="Yan J."/>
        </authorList>
    </citation>
    <scope>NUCLEOTIDE SEQUENCE [LARGE SCALE GENOMIC DNA]</scope>
    <source>
        <strain evidence="3">Ta-2019</strain>
    </source>
</reference>
<feature type="non-terminal residue" evidence="3">
    <location>
        <position position="1"/>
    </location>
</feature>
<evidence type="ECO:0000313" key="4">
    <source>
        <dbReference type="Proteomes" id="UP000824469"/>
    </source>
</evidence>
<proteinExistence type="predicted"/>
<keyword evidence="2" id="KW-0732">Signal</keyword>
<organism evidence="3 4">
    <name type="scientific">Taxus chinensis</name>
    <name type="common">Chinese yew</name>
    <name type="synonym">Taxus wallichiana var. chinensis</name>
    <dbReference type="NCBI Taxonomy" id="29808"/>
    <lineage>
        <taxon>Eukaryota</taxon>
        <taxon>Viridiplantae</taxon>
        <taxon>Streptophyta</taxon>
        <taxon>Embryophyta</taxon>
        <taxon>Tracheophyta</taxon>
        <taxon>Spermatophyta</taxon>
        <taxon>Pinopsida</taxon>
        <taxon>Pinidae</taxon>
        <taxon>Conifers II</taxon>
        <taxon>Cupressales</taxon>
        <taxon>Taxaceae</taxon>
        <taxon>Taxus</taxon>
    </lineage>
</organism>
<name>A0AA38LF89_TAXCH</name>
<protein>
    <submittedName>
        <fullName evidence="3">Uncharacterized protein</fullName>
    </submittedName>
</protein>
<feature type="compositionally biased region" description="Basic and acidic residues" evidence="1">
    <location>
        <begin position="52"/>
        <end position="62"/>
    </location>
</feature>
<comment type="caution">
    <text evidence="3">The sequence shown here is derived from an EMBL/GenBank/DDBJ whole genome shotgun (WGS) entry which is preliminary data.</text>
</comment>
<feature type="non-terminal residue" evidence="3">
    <location>
        <position position="62"/>
    </location>
</feature>
<feature type="signal peptide" evidence="2">
    <location>
        <begin position="1"/>
        <end position="19"/>
    </location>
</feature>
<dbReference type="AlphaFoldDB" id="A0AA38LF89"/>